<evidence type="ECO:0000313" key="2">
    <source>
        <dbReference type="Proteomes" id="UP000093276"/>
    </source>
</evidence>
<dbReference type="SUPFAM" id="SSF160631">
    <property type="entry name" value="SMI1/KNR4-like"/>
    <property type="match status" value="1"/>
</dbReference>
<evidence type="ECO:0008006" key="3">
    <source>
        <dbReference type="Google" id="ProtNLM"/>
    </source>
</evidence>
<dbReference type="KEGG" id="fjg:BB050_00864"/>
<accession>A0AAC9CZN2</accession>
<dbReference type="RefSeq" id="WP_066032731.1">
    <property type="nucleotide sequence ID" value="NZ_CP016907.1"/>
</dbReference>
<dbReference type="InterPro" id="IPR037883">
    <property type="entry name" value="Knr4/Smi1-like_sf"/>
</dbReference>
<dbReference type="Proteomes" id="UP000093276">
    <property type="component" value="Chromosome"/>
</dbReference>
<dbReference type="EMBL" id="CP016907">
    <property type="protein sequence ID" value="AOC94003.1"/>
    <property type="molecule type" value="Genomic_DNA"/>
</dbReference>
<proteinExistence type="predicted"/>
<reference evidence="1 2" key="1">
    <citation type="submission" date="2016-08" db="EMBL/GenBank/DDBJ databases">
        <title>Complete genome sequence of Flavobacterium johnsoniae strain GSE09, a volatile-producing biocontrol agent isolated from cucumber (Cucumis sativus).</title>
        <authorList>
            <person name="Jeong J.-J."/>
            <person name="Oh J.Y."/>
            <person name="Jim Y.J."/>
            <person name="Sang M.K."/>
            <person name="Kim K.D."/>
        </authorList>
    </citation>
    <scope>NUCLEOTIDE SEQUENCE [LARGE SCALE GENOMIC DNA]</scope>
    <source>
        <strain evidence="1 2">GSE09</strain>
    </source>
</reference>
<gene>
    <name evidence="1" type="ORF">BB050_00864</name>
</gene>
<sequence>MEIEYLQKLKDNPERYPKDREFRFGIKGISIDEIQDLEKLYNNGNHFPKCLRELLFLSGEYSYTFDYGISDSQKEMQEMFREYLEEKGRVIFKPYYIIEVYDGYQFFFVYLDEGDDPQIYEAHPGSSSGAWIRSLGRTIKEYVEFYIDNMKKYGDNFN</sequence>
<dbReference type="GeneID" id="32306755"/>
<protein>
    <recommendedName>
        <fullName evidence="3">Knr4/Smi1-like domain-containing protein</fullName>
    </recommendedName>
</protein>
<name>A0AAC9CZN2_9FLAO</name>
<organism evidence="1 2">
    <name type="scientific">Flavobacterium anhuiense</name>
    <dbReference type="NCBI Taxonomy" id="459526"/>
    <lineage>
        <taxon>Bacteria</taxon>
        <taxon>Pseudomonadati</taxon>
        <taxon>Bacteroidota</taxon>
        <taxon>Flavobacteriia</taxon>
        <taxon>Flavobacteriales</taxon>
        <taxon>Flavobacteriaceae</taxon>
        <taxon>Flavobacterium</taxon>
    </lineage>
</organism>
<dbReference type="AlphaFoldDB" id="A0AAC9CZN2"/>
<evidence type="ECO:0000313" key="1">
    <source>
        <dbReference type="EMBL" id="AOC94003.1"/>
    </source>
</evidence>